<keyword evidence="3" id="KW-1185">Reference proteome</keyword>
<reference evidence="2 3" key="1">
    <citation type="submission" date="2019-06" db="EMBL/GenBank/DDBJ databases">
        <title>Rhizobium sp. CL12 isolated from roots of soybean.</title>
        <authorList>
            <person name="Wang C."/>
        </authorList>
    </citation>
    <scope>NUCLEOTIDE SEQUENCE [LARGE SCALE GENOMIC DNA]</scope>
    <source>
        <strain evidence="2 3">CL12</strain>
    </source>
</reference>
<dbReference type="SUPFAM" id="SSF55729">
    <property type="entry name" value="Acyl-CoA N-acyltransferases (Nat)"/>
    <property type="match status" value="1"/>
</dbReference>
<proteinExistence type="predicted"/>
<evidence type="ECO:0000313" key="3">
    <source>
        <dbReference type="Proteomes" id="UP000316429"/>
    </source>
</evidence>
<dbReference type="EMBL" id="VFYP01000001">
    <property type="protein sequence ID" value="TPP12082.1"/>
    <property type="molecule type" value="Genomic_DNA"/>
</dbReference>
<feature type="domain" description="BioF2-like acetyltransferase" evidence="1">
    <location>
        <begin position="198"/>
        <end position="351"/>
    </location>
</feature>
<dbReference type="Gene3D" id="3.40.630.30">
    <property type="match status" value="1"/>
</dbReference>
<evidence type="ECO:0000259" key="1">
    <source>
        <dbReference type="Pfam" id="PF13480"/>
    </source>
</evidence>
<organism evidence="2 3">
    <name type="scientific">Rhizobium glycinendophyticum</name>
    <dbReference type="NCBI Taxonomy" id="2589807"/>
    <lineage>
        <taxon>Bacteria</taxon>
        <taxon>Pseudomonadati</taxon>
        <taxon>Pseudomonadota</taxon>
        <taxon>Alphaproteobacteria</taxon>
        <taxon>Hyphomicrobiales</taxon>
        <taxon>Rhizobiaceae</taxon>
        <taxon>Rhizobium/Agrobacterium group</taxon>
        <taxon>Rhizobium</taxon>
    </lineage>
</organism>
<protein>
    <submittedName>
        <fullName evidence="2">GNAT family N-acetyltransferase</fullName>
    </submittedName>
</protein>
<dbReference type="GO" id="GO:0016740">
    <property type="term" value="F:transferase activity"/>
    <property type="evidence" value="ECO:0007669"/>
    <property type="project" value="UniProtKB-KW"/>
</dbReference>
<sequence>MTVFAGQMAIPDSVVPGRSTDVLASISGAPRLSITVHNDMKAVERVWRQLEADPWNSMHQAFNWCYAWVQTHDSPVAIVEGKIDGVPAFILPLEIESHAMVRTAQFIGSAFTNYNSGLFTADFRRQARHLPMSTLSHQLAQALTGRADLVRLTHVPLDWRDERHPFSDFNSVRNPNSAFQVRLGTDMEATIAPLNAKARRKKFRSQVRKMDAVGGFEHVRATSPGDKTALLDTFFRQKAARFAAQGLPNVFQAAETQAFFHMALEMDRGGNDVPLEMHALRLKGEHSGKIAAIAGLSRKGDHVICQFGSIDDTFMPEASPGELLFWLMIERAALTGAAVFDFGIGDQDYKRRWCRNPTEHHDLMIAITPVGRLAEWLFKGMTRAKAGIKNNATLYSTLQRIRALGSKNPAAVVPISDEQ</sequence>
<dbReference type="AlphaFoldDB" id="A0A504V3I8"/>
<dbReference type="OrthoDB" id="8193702at2"/>
<dbReference type="Pfam" id="PF13480">
    <property type="entry name" value="Acetyltransf_6"/>
    <property type="match status" value="1"/>
</dbReference>
<dbReference type="Proteomes" id="UP000316429">
    <property type="component" value="Unassembled WGS sequence"/>
</dbReference>
<name>A0A504V3I8_9HYPH</name>
<gene>
    <name evidence="2" type="ORF">FJQ55_07475</name>
</gene>
<dbReference type="InterPro" id="IPR016181">
    <property type="entry name" value="Acyl_CoA_acyltransferase"/>
</dbReference>
<accession>A0A504V3I8</accession>
<keyword evidence="2" id="KW-0808">Transferase</keyword>
<evidence type="ECO:0000313" key="2">
    <source>
        <dbReference type="EMBL" id="TPP12082.1"/>
    </source>
</evidence>
<dbReference type="InterPro" id="IPR038740">
    <property type="entry name" value="BioF2-like_GNAT_dom"/>
</dbReference>
<comment type="caution">
    <text evidence="2">The sequence shown here is derived from an EMBL/GenBank/DDBJ whole genome shotgun (WGS) entry which is preliminary data.</text>
</comment>